<dbReference type="EMBL" id="CAUYUJ010012891">
    <property type="protein sequence ID" value="CAK0834802.1"/>
    <property type="molecule type" value="Genomic_DNA"/>
</dbReference>
<dbReference type="Proteomes" id="UP001189429">
    <property type="component" value="Unassembled WGS sequence"/>
</dbReference>
<name>A0ABN9SS76_9DINO</name>
<accession>A0ABN9SS76</accession>
<keyword evidence="2" id="KW-1185">Reference proteome</keyword>
<gene>
    <name evidence="1" type="ORF">PCOR1329_LOCUS32105</name>
</gene>
<reference evidence="1" key="1">
    <citation type="submission" date="2023-10" db="EMBL/GenBank/DDBJ databases">
        <authorList>
            <person name="Chen Y."/>
            <person name="Shah S."/>
            <person name="Dougan E. K."/>
            <person name="Thang M."/>
            <person name="Chan C."/>
        </authorList>
    </citation>
    <scope>NUCLEOTIDE SEQUENCE [LARGE SCALE GENOMIC DNA]</scope>
</reference>
<proteinExistence type="predicted"/>
<comment type="caution">
    <text evidence="1">The sequence shown here is derived from an EMBL/GenBank/DDBJ whole genome shotgun (WGS) entry which is preliminary data.</text>
</comment>
<evidence type="ECO:0000313" key="1">
    <source>
        <dbReference type="EMBL" id="CAK0834802.1"/>
    </source>
</evidence>
<dbReference type="Gene3D" id="2.60.120.620">
    <property type="entry name" value="q2cbj1_9rhob like domain"/>
    <property type="match status" value="1"/>
</dbReference>
<protein>
    <recommendedName>
        <fullName evidence="3">Fe2OG dioxygenase domain-containing protein</fullName>
    </recommendedName>
</protein>
<evidence type="ECO:0008006" key="3">
    <source>
        <dbReference type="Google" id="ProtNLM"/>
    </source>
</evidence>
<organism evidence="1 2">
    <name type="scientific">Prorocentrum cordatum</name>
    <dbReference type="NCBI Taxonomy" id="2364126"/>
    <lineage>
        <taxon>Eukaryota</taxon>
        <taxon>Sar</taxon>
        <taxon>Alveolata</taxon>
        <taxon>Dinophyceae</taxon>
        <taxon>Prorocentrales</taxon>
        <taxon>Prorocentraceae</taxon>
        <taxon>Prorocentrum</taxon>
    </lineage>
</organism>
<sequence>MSSFRWSLILGGGDGCRCAGAGEEQAAHHKQAKSDGENHLVSFILRSRSCTGSSATRASRRGWRILDRRYSLNYHHTAYRVELPMRAHCRDLYSHLVDTMVWADQLVWKRLARNETVYPQAEYIVYDARDGEPGTIEPHVDNNSAVSMIVLLSDPSEFSGGTNYFDGDGACPGSRPLDLQRGDAVLFRGEKLMHWISSVTGGVRVILQIELCRV</sequence>
<evidence type="ECO:0000313" key="2">
    <source>
        <dbReference type="Proteomes" id="UP001189429"/>
    </source>
</evidence>